<evidence type="ECO:0000313" key="2">
    <source>
        <dbReference type="Proteomes" id="UP000029223"/>
    </source>
</evidence>
<evidence type="ECO:0008006" key="3">
    <source>
        <dbReference type="Google" id="ProtNLM"/>
    </source>
</evidence>
<dbReference type="Proteomes" id="UP000029223">
    <property type="component" value="Unassembled WGS sequence"/>
</dbReference>
<reference evidence="2" key="2">
    <citation type="submission" date="2014-09" db="EMBL/GenBank/DDBJ databases">
        <authorList>
            <consortium name="NBRP consortium"/>
            <person name="Sawabe T."/>
            <person name="Meirelles P."/>
            <person name="Nakanishi M."/>
            <person name="Sayaka M."/>
            <person name="Hattori M."/>
            <person name="Ohkuma M."/>
        </authorList>
    </citation>
    <scope>NUCLEOTIDE SEQUENCE [LARGE SCALE GENOMIC DNA]</scope>
    <source>
        <strain evidence="2">JCM 19239</strain>
    </source>
</reference>
<organism evidence="1 2">
    <name type="scientific">Vibrio variabilis</name>
    <dbReference type="NCBI Taxonomy" id="990271"/>
    <lineage>
        <taxon>Bacteria</taxon>
        <taxon>Pseudomonadati</taxon>
        <taxon>Pseudomonadota</taxon>
        <taxon>Gammaproteobacteria</taxon>
        <taxon>Vibrionales</taxon>
        <taxon>Vibrionaceae</taxon>
        <taxon>Vibrio</taxon>
    </lineage>
</organism>
<comment type="caution">
    <text evidence="1">The sequence shown here is derived from an EMBL/GenBank/DDBJ whole genome shotgun (WGS) entry which is preliminary data.</text>
</comment>
<evidence type="ECO:0000313" key="1">
    <source>
        <dbReference type="EMBL" id="GAL28874.1"/>
    </source>
</evidence>
<accession>A0ABQ0JJD3</accession>
<sequence>MALIGHRHTWNEDTIRYIGGAGYGHANIDVYKRFEGDGFPGLIDPYAGTLGIGTESEGFLMKQRVSFRIPNSDLFWGCRKPIRASVLPSILSHWISMIAT</sequence>
<protein>
    <recommendedName>
        <fullName evidence="3">Outer membrane protein</fullName>
    </recommendedName>
</protein>
<gene>
    <name evidence="1" type="ORF">JCM19239_6498</name>
</gene>
<name>A0ABQ0JJD3_9VIBR</name>
<reference evidence="2" key="1">
    <citation type="submission" date="2014-09" db="EMBL/GenBank/DDBJ databases">
        <title>Vibrio variabilis JCM 19239. (C206) whole genome shotgun sequence.</title>
        <authorList>
            <person name="Sawabe T."/>
            <person name="Meirelles P."/>
            <person name="Nakanishi M."/>
            <person name="Sayaka M."/>
            <person name="Hattori M."/>
            <person name="Ohkuma M."/>
        </authorList>
    </citation>
    <scope>NUCLEOTIDE SEQUENCE [LARGE SCALE GENOMIC DNA]</scope>
    <source>
        <strain evidence="2">JCM 19239</strain>
    </source>
</reference>
<dbReference type="EMBL" id="BBMS01000051">
    <property type="protein sequence ID" value="GAL28874.1"/>
    <property type="molecule type" value="Genomic_DNA"/>
</dbReference>
<proteinExistence type="predicted"/>
<keyword evidence="2" id="KW-1185">Reference proteome</keyword>